<evidence type="ECO:0000256" key="4">
    <source>
        <dbReference type="ARBA" id="ARBA00023136"/>
    </source>
</evidence>
<evidence type="ECO:0000256" key="2">
    <source>
        <dbReference type="ARBA" id="ARBA00023034"/>
    </source>
</evidence>
<reference evidence="5 6" key="1">
    <citation type="journal article" date="2019" name="Int. J. Syst. Evol. Microbiol.">
        <title>The Global Catalogue of Microorganisms (GCM) 10K type strain sequencing project: providing services to taxonomists for standard genome sequencing and annotation.</title>
        <authorList>
            <consortium name="The Broad Institute Genomics Platform"/>
            <consortium name="The Broad Institute Genome Sequencing Center for Infectious Disease"/>
            <person name="Wu L."/>
            <person name="Ma J."/>
        </authorList>
    </citation>
    <scope>NUCLEOTIDE SEQUENCE [LARGE SCALE GENOMIC DNA]</scope>
    <source>
        <strain evidence="5 6">JCM 15478</strain>
    </source>
</reference>
<dbReference type="Gene3D" id="1.10.3630.10">
    <property type="entry name" value="yeast vps74-n-term truncation variant domain like"/>
    <property type="match status" value="1"/>
</dbReference>
<name>A0ABN2WIH1_9ACTN</name>
<dbReference type="Proteomes" id="UP001500016">
    <property type="component" value="Unassembled WGS sequence"/>
</dbReference>
<protein>
    <recommendedName>
        <fullName evidence="7">GPP34 family phosphoprotein</fullName>
    </recommendedName>
</protein>
<keyword evidence="2" id="KW-0333">Golgi apparatus</keyword>
<accession>A0ABN2WIH1</accession>
<evidence type="ECO:0000313" key="5">
    <source>
        <dbReference type="EMBL" id="GAA2091317.1"/>
    </source>
</evidence>
<evidence type="ECO:0008006" key="7">
    <source>
        <dbReference type="Google" id="ProtNLM"/>
    </source>
</evidence>
<keyword evidence="3" id="KW-0446">Lipid-binding</keyword>
<dbReference type="InterPro" id="IPR008628">
    <property type="entry name" value="GPP34-like"/>
</dbReference>
<comment type="subcellular location">
    <subcellularLocation>
        <location evidence="1">Golgi apparatus membrane</location>
        <topology evidence="1">Peripheral membrane protein</topology>
        <orientation evidence="1">Cytoplasmic side</orientation>
    </subcellularLocation>
</comment>
<gene>
    <name evidence="5" type="ORF">GCM10009801_57100</name>
</gene>
<comment type="caution">
    <text evidence="5">The sequence shown here is derived from an EMBL/GenBank/DDBJ whole genome shotgun (WGS) entry which is preliminary data.</text>
</comment>
<proteinExistence type="predicted"/>
<organism evidence="5 6">
    <name type="scientific">Streptomyces albiaxialis</name>
    <dbReference type="NCBI Taxonomy" id="329523"/>
    <lineage>
        <taxon>Bacteria</taxon>
        <taxon>Bacillati</taxon>
        <taxon>Actinomycetota</taxon>
        <taxon>Actinomycetes</taxon>
        <taxon>Kitasatosporales</taxon>
        <taxon>Streptomycetaceae</taxon>
        <taxon>Streptomyces</taxon>
    </lineage>
</organism>
<keyword evidence="6" id="KW-1185">Reference proteome</keyword>
<sequence length="217" mass="23475">MNGMDTRVTDTLPARLFLLACDAQKGRLTGGAEFGYAVRAAVLSELEERGCLRDEGGRARPAGDRRTGDPVLDGVLREIAGYGRLRKWHWLVHRKRRDTCLALEQQLESAGMIKIGRGTFGRKRFQVADPALTERLRADAETALLDGGPVKAVPRPRAALTTMAALAHLSPGLSRWVTAKNRKRLKELIQHTGVTGIALKKALDSRKAAMSSGGGGG</sequence>
<dbReference type="EMBL" id="BAAAPE010000013">
    <property type="protein sequence ID" value="GAA2091317.1"/>
    <property type="molecule type" value="Genomic_DNA"/>
</dbReference>
<keyword evidence="4" id="KW-0472">Membrane</keyword>
<dbReference type="Pfam" id="PF05719">
    <property type="entry name" value="GPP34"/>
    <property type="match status" value="1"/>
</dbReference>
<evidence type="ECO:0000313" key="6">
    <source>
        <dbReference type="Proteomes" id="UP001500016"/>
    </source>
</evidence>
<evidence type="ECO:0000256" key="1">
    <source>
        <dbReference type="ARBA" id="ARBA00004255"/>
    </source>
</evidence>
<dbReference type="InterPro" id="IPR038261">
    <property type="entry name" value="GPP34-like_sf"/>
</dbReference>
<evidence type="ECO:0000256" key="3">
    <source>
        <dbReference type="ARBA" id="ARBA00023121"/>
    </source>
</evidence>